<evidence type="ECO:0000313" key="7">
    <source>
        <dbReference type="EMBL" id="VVQ21020.1"/>
    </source>
</evidence>
<reference evidence="7 8" key="1">
    <citation type="submission" date="2019-09" db="EMBL/GenBank/DDBJ databases">
        <authorList>
            <person name="Chandra G."/>
            <person name="Truman W A."/>
        </authorList>
    </citation>
    <scope>NUCLEOTIDE SEQUENCE [LARGE SCALE GENOMIC DNA]</scope>
    <source>
        <strain evidence="7">PS938</strain>
    </source>
</reference>
<organism evidence="7 8">
    <name type="scientific">Pseudomonas fluorescens</name>
    <dbReference type="NCBI Taxonomy" id="294"/>
    <lineage>
        <taxon>Bacteria</taxon>
        <taxon>Pseudomonadati</taxon>
        <taxon>Pseudomonadota</taxon>
        <taxon>Gammaproteobacteria</taxon>
        <taxon>Pseudomonadales</taxon>
        <taxon>Pseudomonadaceae</taxon>
        <taxon>Pseudomonas</taxon>
    </lineage>
</organism>
<feature type="transmembrane region" description="Helical" evidence="5">
    <location>
        <begin position="64"/>
        <end position="86"/>
    </location>
</feature>
<evidence type="ECO:0000259" key="6">
    <source>
        <dbReference type="Pfam" id="PF06803"/>
    </source>
</evidence>
<dbReference type="EMBL" id="CABVJE010000025">
    <property type="protein sequence ID" value="VVQ21020.1"/>
    <property type="molecule type" value="Genomic_DNA"/>
</dbReference>
<evidence type="ECO:0000256" key="5">
    <source>
        <dbReference type="SAM" id="Phobius"/>
    </source>
</evidence>
<protein>
    <recommendedName>
        <fullName evidence="6">DUF1232 domain-containing protein</fullName>
    </recommendedName>
</protein>
<name>A0A5E7VEJ2_PSEFL</name>
<evidence type="ECO:0000256" key="3">
    <source>
        <dbReference type="ARBA" id="ARBA00022989"/>
    </source>
</evidence>
<dbReference type="Proteomes" id="UP000327191">
    <property type="component" value="Unassembled WGS sequence"/>
</dbReference>
<evidence type="ECO:0000313" key="8">
    <source>
        <dbReference type="Proteomes" id="UP000327191"/>
    </source>
</evidence>
<keyword evidence="2 5" id="KW-0812">Transmembrane</keyword>
<gene>
    <name evidence="7" type="ORF">PS938_04995</name>
</gene>
<feature type="domain" description="DUF1232" evidence="6">
    <location>
        <begin position="1"/>
        <end position="29"/>
    </location>
</feature>
<sequence>MAYALSPIDLIPDFIPVLGYLDDVIILPLGILLAIRLIPAQVLDECQVKASEWEKSHVKRPINIFAAVIVVLVWFVTAGIFGACFFE</sequence>
<accession>A0A5E7VEJ2</accession>
<evidence type="ECO:0000256" key="2">
    <source>
        <dbReference type="ARBA" id="ARBA00022692"/>
    </source>
</evidence>
<evidence type="ECO:0000256" key="4">
    <source>
        <dbReference type="ARBA" id="ARBA00023136"/>
    </source>
</evidence>
<evidence type="ECO:0000256" key="1">
    <source>
        <dbReference type="ARBA" id="ARBA00004127"/>
    </source>
</evidence>
<proteinExistence type="predicted"/>
<dbReference type="Pfam" id="PF06803">
    <property type="entry name" value="DUF1232"/>
    <property type="match status" value="1"/>
</dbReference>
<keyword evidence="4 5" id="KW-0472">Membrane</keyword>
<dbReference type="GO" id="GO:0012505">
    <property type="term" value="C:endomembrane system"/>
    <property type="evidence" value="ECO:0007669"/>
    <property type="project" value="UniProtKB-SubCell"/>
</dbReference>
<comment type="subcellular location">
    <subcellularLocation>
        <location evidence="1">Endomembrane system</location>
        <topology evidence="1">Multi-pass membrane protein</topology>
    </subcellularLocation>
</comment>
<feature type="transmembrane region" description="Helical" evidence="5">
    <location>
        <begin position="24"/>
        <end position="43"/>
    </location>
</feature>
<keyword evidence="3 5" id="KW-1133">Transmembrane helix</keyword>
<dbReference type="AlphaFoldDB" id="A0A5E7VEJ2"/>
<dbReference type="InterPro" id="IPR010652">
    <property type="entry name" value="DUF1232"/>
</dbReference>